<keyword evidence="2" id="KW-1185">Reference proteome</keyword>
<name>A0ABD5ZBW6_9EURY</name>
<proteinExistence type="predicted"/>
<dbReference type="Proteomes" id="UP001596481">
    <property type="component" value="Unassembled WGS sequence"/>
</dbReference>
<sequence length="164" mass="17366">MNQTLKRIGVLFVVLGVAFATVPTGSFSSMAGERAVSVDVAGPGDDSLIDMRGTGEVATPRPDFLPFLVFFSSPEAMVVNNIGSPTTVTYQVSIDEGLSAYPRWRYQSSGQSEISEGSPLEIYAWCGDTTGSGIANLTVEISDAQAGNLTIQTATLTTRIPYDC</sequence>
<dbReference type="EMBL" id="JBHTAA010000001">
    <property type="protein sequence ID" value="MFC7202661.1"/>
    <property type="molecule type" value="Genomic_DNA"/>
</dbReference>
<comment type="caution">
    <text evidence="1">The sequence shown here is derived from an EMBL/GenBank/DDBJ whole genome shotgun (WGS) entry which is preliminary data.</text>
</comment>
<evidence type="ECO:0000313" key="2">
    <source>
        <dbReference type="Proteomes" id="UP001596481"/>
    </source>
</evidence>
<protein>
    <submittedName>
        <fullName evidence="1">Uncharacterized protein</fullName>
    </submittedName>
</protein>
<organism evidence="1 2">
    <name type="scientific">Haloferax namakaokahaiae</name>
    <dbReference type="NCBI Taxonomy" id="1748331"/>
    <lineage>
        <taxon>Archaea</taxon>
        <taxon>Methanobacteriati</taxon>
        <taxon>Methanobacteriota</taxon>
        <taxon>Stenosarchaea group</taxon>
        <taxon>Halobacteria</taxon>
        <taxon>Halobacteriales</taxon>
        <taxon>Haloferacaceae</taxon>
        <taxon>Haloferax</taxon>
    </lineage>
</organism>
<gene>
    <name evidence="1" type="ORF">ACFQJC_03985</name>
</gene>
<accession>A0ABD5ZBW6</accession>
<dbReference type="AlphaFoldDB" id="A0ABD5ZBW6"/>
<evidence type="ECO:0000313" key="1">
    <source>
        <dbReference type="EMBL" id="MFC7202661.1"/>
    </source>
</evidence>
<reference evidence="1 2" key="1">
    <citation type="journal article" date="2019" name="Int. J. Syst. Evol. Microbiol.">
        <title>The Global Catalogue of Microorganisms (GCM) 10K type strain sequencing project: providing services to taxonomists for standard genome sequencing and annotation.</title>
        <authorList>
            <consortium name="The Broad Institute Genomics Platform"/>
            <consortium name="The Broad Institute Genome Sequencing Center for Infectious Disease"/>
            <person name="Wu L."/>
            <person name="Ma J."/>
        </authorList>
    </citation>
    <scope>NUCLEOTIDE SEQUENCE [LARGE SCALE GENOMIC DNA]</scope>
    <source>
        <strain evidence="1 2">DSM 29988</strain>
    </source>
</reference>